<feature type="transmembrane region" description="Helical" evidence="1">
    <location>
        <begin position="150"/>
        <end position="169"/>
    </location>
</feature>
<feature type="transmembrane region" description="Helical" evidence="1">
    <location>
        <begin position="6"/>
        <end position="22"/>
    </location>
</feature>
<evidence type="ECO:0000313" key="2">
    <source>
        <dbReference type="EMBL" id="MDI9242085.1"/>
    </source>
</evidence>
<keyword evidence="1" id="KW-0812">Transmembrane</keyword>
<sequence>MIYISNLMIPAVVCLIVIYGLWKGRPIFEDFIRGAKEGMKTVAGILPTLVGLMIGTGVLRASGFLDLLAEGLSRVIPVSLLPAQVLPVILVKLFSSSAATGLALDIFKEFGPDSLSGRMVSIILSCTETVFYTMSVYYMSVKIKKTRYTLAGALLAVFMGIIVSVVLAWKL</sequence>
<name>A0AAP4BAI4_9FIRM</name>
<feature type="transmembrane region" description="Helical" evidence="1">
    <location>
        <begin position="42"/>
        <end position="65"/>
    </location>
</feature>
<dbReference type="GO" id="GO:0005886">
    <property type="term" value="C:plasma membrane"/>
    <property type="evidence" value="ECO:0007669"/>
    <property type="project" value="TreeGrafter"/>
</dbReference>
<keyword evidence="1" id="KW-0472">Membrane</keyword>
<evidence type="ECO:0000313" key="3">
    <source>
        <dbReference type="Proteomes" id="UP001300383"/>
    </source>
</evidence>
<accession>A0AAP4BAI4</accession>
<dbReference type="Proteomes" id="UP001300383">
    <property type="component" value="Unassembled WGS sequence"/>
</dbReference>
<dbReference type="AlphaFoldDB" id="A0AAP4BAI4"/>
<dbReference type="RefSeq" id="WP_283230589.1">
    <property type="nucleotide sequence ID" value="NZ_JASGBQ010000007.1"/>
</dbReference>
<protein>
    <submittedName>
        <fullName evidence="2">Spore maturation protein</fullName>
    </submittedName>
</protein>
<reference evidence="2 3" key="1">
    <citation type="submission" date="2023-05" db="EMBL/GenBank/DDBJ databases">
        <title>[ruminococcus] sp. nov., isolated from a pig farm feces dump.</title>
        <authorList>
            <person name="Chang Y.-H."/>
        </authorList>
    </citation>
    <scope>NUCLEOTIDE SEQUENCE [LARGE SCALE GENOMIC DNA]</scope>
    <source>
        <strain evidence="2 3">YH-rum2234</strain>
    </source>
</reference>
<dbReference type="PANTHER" id="PTHR35793">
    <property type="entry name" value="INNER MEMBRANE PROTEIN YJIG"/>
    <property type="match status" value="1"/>
</dbReference>
<gene>
    <name evidence="2" type="ORF">QJ036_06275</name>
</gene>
<dbReference type="InterPro" id="IPR052549">
    <property type="entry name" value="SpmB"/>
</dbReference>
<keyword evidence="1" id="KW-1133">Transmembrane helix</keyword>
<dbReference type="PANTHER" id="PTHR35793:SF2">
    <property type="entry name" value="INNER MEMBRANE PROTEIN YJIG"/>
    <property type="match status" value="1"/>
</dbReference>
<proteinExistence type="predicted"/>
<comment type="caution">
    <text evidence="2">The sequence shown here is derived from an EMBL/GenBank/DDBJ whole genome shotgun (WGS) entry which is preliminary data.</text>
</comment>
<feature type="transmembrane region" description="Helical" evidence="1">
    <location>
        <begin position="119"/>
        <end position="138"/>
    </location>
</feature>
<organism evidence="2 3">
    <name type="scientific">Fusibacillus kribbianus</name>
    <dbReference type="NCBI Taxonomy" id="3044208"/>
    <lineage>
        <taxon>Bacteria</taxon>
        <taxon>Bacillati</taxon>
        <taxon>Bacillota</taxon>
        <taxon>Clostridia</taxon>
        <taxon>Lachnospirales</taxon>
        <taxon>Lachnospiraceae</taxon>
        <taxon>Fusibacillus</taxon>
    </lineage>
</organism>
<dbReference type="EMBL" id="JASGBQ010000007">
    <property type="protein sequence ID" value="MDI9242085.1"/>
    <property type="molecule type" value="Genomic_DNA"/>
</dbReference>
<evidence type="ECO:0000256" key="1">
    <source>
        <dbReference type="SAM" id="Phobius"/>
    </source>
</evidence>
<keyword evidence="3" id="KW-1185">Reference proteome</keyword>